<dbReference type="PROSITE" id="PS51257">
    <property type="entry name" value="PROKAR_LIPOPROTEIN"/>
    <property type="match status" value="1"/>
</dbReference>
<keyword evidence="2" id="KW-1185">Reference proteome</keyword>
<dbReference type="AlphaFoldDB" id="A0A514CCQ4"/>
<dbReference type="OrthoDB" id="1191109at2"/>
<dbReference type="RefSeq" id="WP_141612873.1">
    <property type="nucleotide sequence ID" value="NZ_CP041253.1"/>
</dbReference>
<proteinExistence type="predicted"/>
<evidence type="ECO:0000313" key="1">
    <source>
        <dbReference type="EMBL" id="QDH77591.1"/>
    </source>
</evidence>
<dbReference type="EMBL" id="CP041253">
    <property type="protein sequence ID" value="QDH77591.1"/>
    <property type="molecule type" value="Genomic_DNA"/>
</dbReference>
<sequence length="178" mass="20521">MKKSSISIIFLGVFLLFQSCSPSPRKSVEVAVTHTNIVSTGYSEQYFLELKQLKEQDRIKVYKDGGYKKVSVEEYMEEYLFDRIQESYDRVKGFAVGSETREMLAASLEVLKYGKTIFESEYPVIAKMMDENRPSEEIDRAIQGVFDAHDVEMARRFDALYDLAIPYAEKHDVALQID</sequence>
<name>A0A514CCQ4_9BACT</name>
<reference evidence="1 2" key="1">
    <citation type="submission" date="2019-06" db="EMBL/GenBank/DDBJ databases">
        <title>Echinicola alkalisoli sp. nov. isolated from saline soil.</title>
        <authorList>
            <person name="Sun J.-Q."/>
            <person name="Xu L."/>
        </authorList>
    </citation>
    <scope>NUCLEOTIDE SEQUENCE [LARGE SCALE GENOMIC DNA]</scope>
    <source>
        <strain evidence="1 2">LN3S3</strain>
    </source>
</reference>
<dbReference type="KEGG" id="echi:FKX85_00455"/>
<dbReference type="Proteomes" id="UP000316614">
    <property type="component" value="Chromosome"/>
</dbReference>
<accession>A0A514CCQ4</accession>
<gene>
    <name evidence="1" type="ORF">FKX85_00455</name>
</gene>
<organism evidence="1 2">
    <name type="scientific">Echinicola soli</name>
    <dbReference type="NCBI Taxonomy" id="2591634"/>
    <lineage>
        <taxon>Bacteria</taxon>
        <taxon>Pseudomonadati</taxon>
        <taxon>Bacteroidota</taxon>
        <taxon>Cytophagia</taxon>
        <taxon>Cytophagales</taxon>
        <taxon>Cyclobacteriaceae</taxon>
        <taxon>Echinicola</taxon>
    </lineage>
</organism>
<evidence type="ECO:0000313" key="2">
    <source>
        <dbReference type="Proteomes" id="UP000316614"/>
    </source>
</evidence>
<protein>
    <submittedName>
        <fullName evidence="1">Uncharacterized protein</fullName>
    </submittedName>
</protein>